<feature type="repeat" description="WD" evidence="10">
    <location>
        <begin position="18"/>
        <end position="50"/>
    </location>
</feature>
<dbReference type="InterPro" id="IPR015943">
    <property type="entry name" value="WD40/YVTN_repeat-like_dom_sf"/>
</dbReference>
<evidence type="ECO:0000256" key="9">
    <source>
        <dbReference type="ARBA" id="ARBA00023242"/>
    </source>
</evidence>
<accession>A0A0C2D7F4</accession>
<evidence type="ECO:0000256" key="4">
    <source>
        <dbReference type="ARBA" id="ARBA00022448"/>
    </source>
</evidence>
<dbReference type="InterPro" id="IPR037363">
    <property type="entry name" value="Sec13/Seh1_fam"/>
</dbReference>
<protein>
    <submittedName>
        <fullName evidence="11">WD domain, G-beta repeat protein</fullName>
    </submittedName>
</protein>
<evidence type="ECO:0000256" key="1">
    <source>
        <dbReference type="ARBA" id="ARBA00004259"/>
    </source>
</evidence>
<gene>
    <name evidence="11" type="ORF">ANCDUO_11753</name>
</gene>
<dbReference type="OrthoDB" id="364224at2759"/>
<dbReference type="Proteomes" id="UP000054047">
    <property type="component" value="Unassembled WGS sequence"/>
</dbReference>
<keyword evidence="5 10" id="KW-0853">WD repeat</keyword>
<dbReference type="PANTHER" id="PTHR11024:SF3">
    <property type="entry name" value="NUCLEOPORIN SEH1"/>
    <property type="match status" value="1"/>
</dbReference>
<dbReference type="SUPFAM" id="SSF50978">
    <property type="entry name" value="WD40 repeat-like"/>
    <property type="match status" value="1"/>
</dbReference>
<evidence type="ECO:0000256" key="10">
    <source>
        <dbReference type="PROSITE-ProRule" id="PRU00221"/>
    </source>
</evidence>
<dbReference type="InterPro" id="IPR036322">
    <property type="entry name" value="WD40_repeat_dom_sf"/>
</dbReference>
<keyword evidence="12" id="KW-1185">Reference proteome</keyword>
<keyword evidence="7" id="KW-0653">Protein transport</keyword>
<dbReference type="GO" id="GO:1904263">
    <property type="term" value="P:positive regulation of TORC1 signaling"/>
    <property type="evidence" value="ECO:0007669"/>
    <property type="project" value="TreeGrafter"/>
</dbReference>
<dbReference type="GO" id="GO:0005198">
    <property type="term" value="F:structural molecule activity"/>
    <property type="evidence" value="ECO:0007669"/>
    <property type="project" value="InterPro"/>
</dbReference>
<dbReference type="GO" id="GO:0034198">
    <property type="term" value="P:cellular response to amino acid starvation"/>
    <property type="evidence" value="ECO:0007669"/>
    <property type="project" value="TreeGrafter"/>
</dbReference>
<comment type="similarity">
    <text evidence="3">Belongs to the WD repeat SEC13 family.</text>
</comment>
<dbReference type="PROSITE" id="PS50082">
    <property type="entry name" value="WD_REPEATS_2"/>
    <property type="match status" value="1"/>
</dbReference>
<dbReference type="AlphaFoldDB" id="A0A0C2D7F4"/>
<name>A0A0C2D7F4_9BILA</name>
<sequence>MDFTTSEADDRSKPFDFDVTHRDLIHQVAFDHHGRRLATCSSDMTLSVWDRTPEGNWVKAASWKVHGGAVWRVVWAHPEFGQLLATCSYDRSVHIWEEIRSAPGAEGRKGARWVRKAYLTDSRANVTDIAFAPRHLGLMLATVSAQGIVRIYEAADVMDLSRWSLCHELQAFYTRCGSVEWSRSRIHRPLLAVASDDKRAENDERIVIYEHNENLRKWQRVISLRLDLAFPVTDLRFSPIALADSHQLAVAAGDVHVYNIKIPVSAFVDDDNGTPENVPTDATEYSANKHLISRYTQDCADTMSVRTQLMRNCVRALINTVSVAVLGDERHAWRIKYNVTGTALTASSGDGTVRVWKAMFVNQWALLAEMSSEDYLEERELLKVKGVLSETGRGDGEAYHRRTYY</sequence>
<keyword evidence="6" id="KW-0677">Repeat</keyword>
<dbReference type="GO" id="GO:0035859">
    <property type="term" value="C:Seh1-associated complex"/>
    <property type="evidence" value="ECO:0007669"/>
    <property type="project" value="TreeGrafter"/>
</dbReference>
<evidence type="ECO:0000256" key="6">
    <source>
        <dbReference type="ARBA" id="ARBA00022737"/>
    </source>
</evidence>
<dbReference type="EMBL" id="KN733588">
    <property type="protein sequence ID" value="KIH58047.1"/>
    <property type="molecule type" value="Genomic_DNA"/>
</dbReference>
<dbReference type="PANTHER" id="PTHR11024">
    <property type="entry name" value="NUCLEAR PORE COMPLEX PROTEIN SEC13 / SEH1 FAMILY MEMBER"/>
    <property type="match status" value="1"/>
</dbReference>
<keyword evidence="4" id="KW-0813">Transport</keyword>
<dbReference type="Pfam" id="PF00400">
    <property type="entry name" value="WD40"/>
    <property type="match status" value="3"/>
</dbReference>
<evidence type="ECO:0000256" key="5">
    <source>
        <dbReference type="ARBA" id="ARBA00022574"/>
    </source>
</evidence>
<evidence type="ECO:0000256" key="8">
    <source>
        <dbReference type="ARBA" id="ARBA00023228"/>
    </source>
</evidence>
<proteinExistence type="inferred from homology"/>
<evidence type="ECO:0000313" key="11">
    <source>
        <dbReference type="EMBL" id="KIH58047.1"/>
    </source>
</evidence>
<keyword evidence="8" id="KW-0458">Lysosome</keyword>
<dbReference type="Gene3D" id="2.130.10.10">
    <property type="entry name" value="YVTN repeat-like/Quinoprotein amine dehydrogenase"/>
    <property type="match status" value="1"/>
</dbReference>
<evidence type="ECO:0000256" key="7">
    <source>
        <dbReference type="ARBA" id="ARBA00022927"/>
    </source>
</evidence>
<dbReference type="GO" id="GO:0005764">
    <property type="term" value="C:lysosome"/>
    <property type="evidence" value="ECO:0007669"/>
    <property type="project" value="UniProtKB-SubCell"/>
</dbReference>
<dbReference type="GO" id="GO:0031080">
    <property type="term" value="C:nuclear pore outer ring"/>
    <property type="evidence" value="ECO:0007669"/>
    <property type="project" value="TreeGrafter"/>
</dbReference>
<dbReference type="InterPro" id="IPR001680">
    <property type="entry name" value="WD40_rpt"/>
</dbReference>
<dbReference type="SMART" id="SM00320">
    <property type="entry name" value="WD40"/>
    <property type="match status" value="6"/>
</dbReference>
<dbReference type="PROSITE" id="PS50294">
    <property type="entry name" value="WD_REPEATS_REGION"/>
    <property type="match status" value="1"/>
</dbReference>
<evidence type="ECO:0000256" key="3">
    <source>
        <dbReference type="ARBA" id="ARBA00010102"/>
    </source>
</evidence>
<keyword evidence="9" id="KW-0539">Nucleus</keyword>
<comment type="subcellular location">
    <subcellularLocation>
        <location evidence="2">Lysosome</location>
    </subcellularLocation>
    <subcellularLocation>
        <location evidence="1">Nucleus envelope</location>
    </subcellularLocation>
</comment>
<reference evidence="11 12" key="1">
    <citation type="submission" date="2013-12" db="EMBL/GenBank/DDBJ databases">
        <title>Draft genome of the parsitic nematode Ancylostoma duodenale.</title>
        <authorList>
            <person name="Mitreva M."/>
        </authorList>
    </citation>
    <scope>NUCLEOTIDE SEQUENCE [LARGE SCALE GENOMIC DNA]</scope>
    <source>
        <strain evidence="11 12">Zhejiang</strain>
    </source>
</reference>
<evidence type="ECO:0000313" key="12">
    <source>
        <dbReference type="Proteomes" id="UP000054047"/>
    </source>
</evidence>
<dbReference type="GO" id="GO:0015031">
    <property type="term" value="P:protein transport"/>
    <property type="evidence" value="ECO:0007669"/>
    <property type="project" value="UniProtKB-KW"/>
</dbReference>
<evidence type="ECO:0000256" key="2">
    <source>
        <dbReference type="ARBA" id="ARBA00004371"/>
    </source>
</evidence>
<organism evidence="11 12">
    <name type="scientific">Ancylostoma duodenale</name>
    <dbReference type="NCBI Taxonomy" id="51022"/>
    <lineage>
        <taxon>Eukaryota</taxon>
        <taxon>Metazoa</taxon>
        <taxon>Ecdysozoa</taxon>
        <taxon>Nematoda</taxon>
        <taxon>Chromadorea</taxon>
        <taxon>Rhabditida</taxon>
        <taxon>Rhabditina</taxon>
        <taxon>Rhabditomorpha</taxon>
        <taxon>Strongyloidea</taxon>
        <taxon>Ancylostomatidae</taxon>
        <taxon>Ancylostomatinae</taxon>
        <taxon>Ancylostoma</taxon>
    </lineage>
</organism>